<organism evidence="1 2">
    <name type="scientific">Ancylostoma duodenale</name>
    <dbReference type="NCBI Taxonomy" id="51022"/>
    <lineage>
        <taxon>Eukaryota</taxon>
        <taxon>Metazoa</taxon>
        <taxon>Ecdysozoa</taxon>
        <taxon>Nematoda</taxon>
        <taxon>Chromadorea</taxon>
        <taxon>Rhabditida</taxon>
        <taxon>Rhabditina</taxon>
        <taxon>Rhabditomorpha</taxon>
        <taxon>Strongyloidea</taxon>
        <taxon>Ancylostomatidae</taxon>
        <taxon>Ancylostomatinae</taxon>
        <taxon>Ancylostoma</taxon>
    </lineage>
</organism>
<accession>A0A0C2DDC6</accession>
<evidence type="ECO:0000313" key="1">
    <source>
        <dbReference type="EMBL" id="KIH67853.1"/>
    </source>
</evidence>
<evidence type="ECO:0000313" key="2">
    <source>
        <dbReference type="Proteomes" id="UP000054047"/>
    </source>
</evidence>
<dbReference type="PANTHER" id="PTHR21459:SF2">
    <property type="entry name" value="PROTEIN CBG08968"/>
    <property type="match status" value="1"/>
</dbReference>
<name>A0A0C2DDC6_9BILA</name>
<reference evidence="1 2" key="1">
    <citation type="submission" date="2013-12" db="EMBL/GenBank/DDBJ databases">
        <title>Draft genome of the parsitic nematode Ancylostoma duodenale.</title>
        <authorList>
            <person name="Mitreva M."/>
        </authorList>
    </citation>
    <scope>NUCLEOTIDE SEQUENCE [LARGE SCALE GENOMIC DNA]</scope>
    <source>
        <strain evidence="1 2">Zhejiang</strain>
    </source>
</reference>
<keyword evidence="2" id="KW-1185">Reference proteome</keyword>
<dbReference type="PANTHER" id="PTHR21459">
    <property type="entry name" value="PROTEIN CBG08968"/>
    <property type="match status" value="1"/>
</dbReference>
<sequence>MVKLRADSQKIDEKSRTITWVGIGEKVDKETTHRFDREIVKRAVYTPGCADLIREFEEGRVNSHRHQSGKPSGPSEQAVDSLLAHMGSARQSLTQQYVHLFVRRDYSSEELALDRSLRKQAGDLNAQAGKLLYVVRDFAIFKLKTPRGLPRRALTAGLTGHSGHDWVVDICIT</sequence>
<protein>
    <submittedName>
        <fullName evidence="1">Uncharacterized protein</fullName>
    </submittedName>
</protein>
<gene>
    <name evidence="1" type="ORF">ANCDUO_01815</name>
</gene>
<dbReference type="OrthoDB" id="5859941at2759"/>
<dbReference type="EMBL" id="KN726547">
    <property type="protein sequence ID" value="KIH67853.1"/>
    <property type="molecule type" value="Genomic_DNA"/>
</dbReference>
<proteinExistence type="predicted"/>
<dbReference type="AlphaFoldDB" id="A0A0C2DDC6"/>
<dbReference type="Proteomes" id="UP000054047">
    <property type="component" value="Unassembled WGS sequence"/>
</dbReference>